<dbReference type="RefSeq" id="WP_164853233.1">
    <property type="nucleotide sequence ID" value="NZ_CP026095.1"/>
</dbReference>
<evidence type="ECO:0000313" key="1">
    <source>
        <dbReference type="EMBL" id="AZV43641.1"/>
    </source>
</evidence>
<dbReference type="KEGG" id="pasa:BAOM_3032"/>
<reference evidence="1 2" key="1">
    <citation type="submission" date="2018-01" db="EMBL/GenBank/DDBJ databases">
        <title>Bacillus asahii Genome sequencing and assembly.</title>
        <authorList>
            <person name="Jiang H."/>
            <person name="Feng Y."/>
            <person name="Zhao F."/>
            <person name="Lin X."/>
        </authorList>
    </citation>
    <scope>NUCLEOTIDE SEQUENCE [LARGE SCALE GENOMIC DNA]</scope>
    <source>
        <strain evidence="1 2">OM18</strain>
    </source>
</reference>
<dbReference type="EMBL" id="CP026095">
    <property type="protein sequence ID" value="AZV43641.1"/>
    <property type="molecule type" value="Genomic_DNA"/>
</dbReference>
<organism evidence="1 2">
    <name type="scientific">Peribacillus asahii</name>
    <dbReference type="NCBI Taxonomy" id="228899"/>
    <lineage>
        <taxon>Bacteria</taxon>
        <taxon>Bacillati</taxon>
        <taxon>Bacillota</taxon>
        <taxon>Bacilli</taxon>
        <taxon>Bacillales</taxon>
        <taxon>Bacillaceae</taxon>
        <taxon>Peribacillus</taxon>
    </lineage>
</organism>
<proteinExistence type="predicted"/>
<dbReference type="AlphaFoldDB" id="A0A3T0KTW9"/>
<name>A0A3T0KTW9_9BACI</name>
<accession>A0A3T0KTW9</accession>
<sequence>MENQRVFELQPLTEDQKREIREIMGKLGFKTDDNYIELDTKEIKF</sequence>
<dbReference type="Proteomes" id="UP000283095">
    <property type="component" value="Chromosome"/>
</dbReference>
<protein>
    <submittedName>
        <fullName evidence="1">Uncharacterized protein</fullName>
    </submittedName>
</protein>
<gene>
    <name evidence="1" type="ORF">BAOM_3032</name>
</gene>
<evidence type="ECO:0000313" key="2">
    <source>
        <dbReference type="Proteomes" id="UP000283095"/>
    </source>
</evidence>